<evidence type="ECO:0000313" key="1">
    <source>
        <dbReference type="EMBL" id="KAK9718235.1"/>
    </source>
</evidence>
<reference evidence="1 2" key="1">
    <citation type="journal article" date="2024" name="BMC Genomics">
        <title>De novo assembly and annotation of Popillia japonica's genome with initial clues to its potential as an invasive pest.</title>
        <authorList>
            <person name="Cucini C."/>
            <person name="Boschi S."/>
            <person name="Funari R."/>
            <person name="Cardaioli E."/>
            <person name="Iannotti N."/>
            <person name="Marturano G."/>
            <person name="Paoli F."/>
            <person name="Bruttini M."/>
            <person name="Carapelli A."/>
            <person name="Frati F."/>
            <person name="Nardi F."/>
        </authorList>
    </citation>
    <scope>NUCLEOTIDE SEQUENCE [LARGE SCALE GENOMIC DNA]</scope>
    <source>
        <strain evidence="1">DMR45628</strain>
    </source>
</reference>
<protein>
    <submittedName>
        <fullName evidence="1">Uncharacterized protein</fullName>
    </submittedName>
</protein>
<sequence length="102" mass="11306">MASACKCLSNDYLEIAKNIKDSHLEDNKHEEDAQVLQGIQCTTNEFKPAKHVFIDDQCGINSDLNLTANSTELDFFSSLFTGEIAEIMVHETNCYTSQSANG</sequence>
<organism evidence="1 2">
    <name type="scientific">Popillia japonica</name>
    <name type="common">Japanese beetle</name>
    <dbReference type="NCBI Taxonomy" id="7064"/>
    <lineage>
        <taxon>Eukaryota</taxon>
        <taxon>Metazoa</taxon>
        <taxon>Ecdysozoa</taxon>
        <taxon>Arthropoda</taxon>
        <taxon>Hexapoda</taxon>
        <taxon>Insecta</taxon>
        <taxon>Pterygota</taxon>
        <taxon>Neoptera</taxon>
        <taxon>Endopterygota</taxon>
        <taxon>Coleoptera</taxon>
        <taxon>Polyphaga</taxon>
        <taxon>Scarabaeiformia</taxon>
        <taxon>Scarabaeidae</taxon>
        <taxon>Rutelinae</taxon>
        <taxon>Popillia</taxon>
    </lineage>
</organism>
<name>A0AAW1KHQ6_POPJA</name>
<dbReference type="EMBL" id="JASPKY010000230">
    <property type="protein sequence ID" value="KAK9718235.1"/>
    <property type="molecule type" value="Genomic_DNA"/>
</dbReference>
<gene>
    <name evidence="1" type="ORF">QE152_g23277</name>
</gene>
<dbReference type="AlphaFoldDB" id="A0AAW1KHQ6"/>
<proteinExistence type="predicted"/>
<dbReference type="Proteomes" id="UP001458880">
    <property type="component" value="Unassembled WGS sequence"/>
</dbReference>
<keyword evidence="2" id="KW-1185">Reference proteome</keyword>
<evidence type="ECO:0000313" key="2">
    <source>
        <dbReference type="Proteomes" id="UP001458880"/>
    </source>
</evidence>
<comment type="caution">
    <text evidence="1">The sequence shown here is derived from an EMBL/GenBank/DDBJ whole genome shotgun (WGS) entry which is preliminary data.</text>
</comment>
<accession>A0AAW1KHQ6</accession>